<dbReference type="Proteomes" id="UP000317691">
    <property type="component" value="Unassembled WGS sequence"/>
</dbReference>
<reference evidence="10 11" key="1">
    <citation type="journal article" date="2019" name="Nat. Microbiol.">
        <title>Mediterranean grassland soil C-N compound turnover is dependent on rainfall and depth, and is mediated by genomically divergent microorganisms.</title>
        <authorList>
            <person name="Diamond S."/>
            <person name="Andeer P.F."/>
            <person name="Li Z."/>
            <person name="Crits-Christoph A."/>
            <person name="Burstein D."/>
            <person name="Anantharaman K."/>
            <person name="Lane K.R."/>
            <person name="Thomas B.C."/>
            <person name="Pan C."/>
            <person name="Northen T.R."/>
            <person name="Banfield J.F."/>
        </authorList>
    </citation>
    <scope>NUCLEOTIDE SEQUENCE [LARGE SCALE GENOMIC DNA]</scope>
    <source>
        <strain evidence="10">WS_9</strain>
    </source>
</reference>
<keyword evidence="4 8" id="KW-0808">Transferase</keyword>
<dbReference type="InterPro" id="IPR010137">
    <property type="entry name" value="Lipid_A_LpxA"/>
</dbReference>
<dbReference type="Gene3D" id="2.160.10.10">
    <property type="entry name" value="Hexapeptide repeat proteins"/>
    <property type="match status" value="1"/>
</dbReference>
<dbReference type="InterPro" id="IPR029098">
    <property type="entry name" value="Acetyltransf_C"/>
</dbReference>
<keyword evidence="3 8" id="KW-0441">Lipid A biosynthesis</keyword>
<keyword evidence="2 8" id="KW-0444">Lipid biosynthesis</keyword>
<dbReference type="NCBIfam" id="NF003657">
    <property type="entry name" value="PRK05289.1"/>
    <property type="match status" value="1"/>
</dbReference>
<dbReference type="Pfam" id="PF13720">
    <property type="entry name" value="Acetyltransf_11"/>
    <property type="match status" value="1"/>
</dbReference>
<dbReference type="Pfam" id="PF00132">
    <property type="entry name" value="Hexapep"/>
    <property type="match status" value="1"/>
</dbReference>
<dbReference type="PROSITE" id="PS00101">
    <property type="entry name" value="HEXAPEP_TRANSFERASES"/>
    <property type="match status" value="1"/>
</dbReference>
<dbReference type="EC" id="2.3.1.129" evidence="8"/>
<dbReference type="EMBL" id="VBOZ01000008">
    <property type="protein sequence ID" value="TMQ66640.1"/>
    <property type="molecule type" value="Genomic_DNA"/>
</dbReference>
<evidence type="ECO:0000259" key="9">
    <source>
        <dbReference type="Pfam" id="PF13720"/>
    </source>
</evidence>
<keyword evidence="5 8" id="KW-0677">Repeat</keyword>
<dbReference type="GO" id="GO:0009245">
    <property type="term" value="P:lipid A biosynthetic process"/>
    <property type="evidence" value="ECO:0007669"/>
    <property type="project" value="UniProtKB-UniRule"/>
</dbReference>
<evidence type="ECO:0000313" key="11">
    <source>
        <dbReference type="Proteomes" id="UP000317691"/>
    </source>
</evidence>
<feature type="domain" description="UDP N-acetylglucosamine O-acyltransferase C-terminal" evidence="9">
    <location>
        <begin position="220"/>
        <end position="301"/>
    </location>
</feature>
<dbReference type="InterPro" id="IPR018357">
    <property type="entry name" value="Hexapep_transf_CS"/>
</dbReference>
<dbReference type="UniPathway" id="UPA00359">
    <property type="reaction ID" value="UER00477"/>
</dbReference>
<comment type="subcellular location">
    <subcellularLocation>
        <location evidence="8">Cytoplasm</location>
    </subcellularLocation>
</comment>
<evidence type="ECO:0000256" key="2">
    <source>
        <dbReference type="ARBA" id="ARBA00022516"/>
    </source>
</evidence>
<evidence type="ECO:0000256" key="1">
    <source>
        <dbReference type="ARBA" id="ARBA00022490"/>
    </source>
</evidence>
<evidence type="ECO:0000313" key="10">
    <source>
        <dbReference type="EMBL" id="TMQ66640.1"/>
    </source>
</evidence>
<dbReference type="Gene3D" id="1.20.1180.10">
    <property type="entry name" value="Udp N-acetylglucosamine O-acyltransferase, C-terminal domain"/>
    <property type="match status" value="1"/>
</dbReference>
<dbReference type="PANTHER" id="PTHR43480:SF1">
    <property type="entry name" value="ACYL-[ACYL-CARRIER-PROTEIN]--UDP-N-ACETYLGLUCOSAMINE O-ACYLTRANSFERASE, MITOCHONDRIAL-RELATED"/>
    <property type="match status" value="1"/>
</dbReference>
<evidence type="ECO:0000256" key="7">
    <source>
        <dbReference type="ARBA" id="ARBA00023315"/>
    </source>
</evidence>
<comment type="catalytic activity">
    <reaction evidence="8">
        <text>a (3R)-hydroxyacyl-[ACP] + UDP-N-acetyl-alpha-D-glucosamine = a UDP-3-O-[(3R)-3-hydroxyacyl]-N-acetyl-alpha-D-glucosamine + holo-[ACP]</text>
        <dbReference type="Rhea" id="RHEA:67812"/>
        <dbReference type="Rhea" id="RHEA-COMP:9685"/>
        <dbReference type="Rhea" id="RHEA-COMP:9945"/>
        <dbReference type="ChEBI" id="CHEBI:57705"/>
        <dbReference type="ChEBI" id="CHEBI:64479"/>
        <dbReference type="ChEBI" id="CHEBI:78827"/>
        <dbReference type="ChEBI" id="CHEBI:173225"/>
        <dbReference type="EC" id="2.3.1.129"/>
    </reaction>
</comment>
<accession>A0A538TSN7</accession>
<dbReference type="AlphaFoldDB" id="A0A538TSN7"/>
<evidence type="ECO:0000256" key="4">
    <source>
        <dbReference type="ARBA" id="ARBA00022679"/>
    </source>
</evidence>
<comment type="similarity">
    <text evidence="8">Belongs to the transferase hexapeptide repeat family. LpxA subfamily.</text>
</comment>
<dbReference type="PANTHER" id="PTHR43480">
    <property type="entry name" value="ACYL-[ACYL-CARRIER-PROTEIN]--UDP-N-ACETYLGLUCOSAMINE O-ACYLTRANSFERASE"/>
    <property type="match status" value="1"/>
</dbReference>
<comment type="caution">
    <text evidence="10">The sequence shown here is derived from an EMBL/GenBank/DDBJ whole genome shotgun (WGS) entry which is preliminary data.</text>
</comment>
<comment type="pathway">
    <text evidence="8">Glycolipid biosynthesis; lipid IV(A) biosynthesis; lipid IV(A) from (3R)-3-hydroxytetradecanoyl-[acyl-carrier-protein] and UDP-N-acetyl-alpha-D-glucosamine: step 1/6.</text>
</comment>
<comment type="function">
    <text evidence="8">Involved in the biosynthesis of lipid A, a phosphorylated glycolipid that anchors the lipopolysaccharide to the outer membrane of the cell.</text>
</comment>
<organism evidence="10 11">
    <name type="scientific">Eiseniibacteriota bacterium</name>
    <dbReference type="NCBI Taxonomy" id="2212470"/>
    <lineage>
        <taxon>Bacteria</taxon>
        <taxon>Candidatus Eiseniibacteriota</taxon>
    </lineage>
</organism>
<name>A0A538TSN7_UNCEI</name>
<dbReference type="GO" id="GO:0016020">
    <property type="term" value="C:membrane"/>
    <property type="evidence" value="ECO:0007669"/>
    <property type="project" value="GOC"/>
</dbReference>
<dbReference type="InterPro" id="IPR011004">
    <property type="entry name" value="Trimer_LpxA-like_sf"/>
</dbReference>
<proteinExistence type="inferred from homology"/>
<sequence length="302" mass="32461">METSSRKQSFSQALSSAVPEVDRLTGTWARVEGAVLPLPSAREHARPSVHPAAIVEKGAELGPGVEIGPFSYIGPKAVLGEGTRVGLHVVIEGRTTIGARCQIHHGAVIGNLPQDLKYRGAPSEVVIGNDTTVREYATIHAATEEGETTLVGDHVLLMAYAHVAHNCRLGNHVILANAVNLAGHVRVDEYAILGGLTPVHQFVAIGCHAFVGGGSRVPQDVPPYVKAAGNPLRACGLNAIGMDRRGIPAEVRLELKRAYRILYRSQLNVSQALDRIQGELKPYPEVHEFVEFVRSSERGIVR</sequence>
<keyword evidence="6 8" id="KW-0443">Lipid metabolism</keyword>
<evidence type="ECO:0000256" key="5">
    <source>
        <dbReference type="ARBA" id="ARBA00022737"/>
    </source>
</evidence>
<evidence type="ECO:0000256" key="6">
    <source>
        <dbReference type="ARBA" id="ARBA00023098"/>
    </source>
</evidence>
<dbReference type="SUPFAM" id="SSF51161">
    <property type="entry name" value="Trimeric LpxA-like enzymes"/>
    <property type="match status" value="1"/>
</dbReference>
<dbReference type="CDD" id="cd03351">
    <property type="entry name" value="LbH_UDP-GlcNAc_AT"/>
    <property type="match status" value="1"/>
</dbReference>
<evidence type="ECO:0000256" key="8">
    <source>
        <dbReference type="HAMAP-Rule" id="MF_00387"/>
    </source>
</evidence>
<evidence type="ECO:0000256" key="3">
    <source>
        <dbReference type="ARBA" id="ARBA00022556"/>
    </source>
</evidence>
<protein>
    <recommendedName>
        <fullName evidence="8">Acyl-[acyl-carrier-protein]--UDP-N-acetylglucosamine O-acyltransferase</fullName>
        <shortName evidence="8">UDP-N-acetylglucosamine acyltransferase</shortName>
        <ecNumber evidence="8">2.3.1.129</ecNumber>
    </recommendedName>
</protein>
<dbReference type="InterPro" id="IPR001451">
    <property type="entry name" value="Hexapep"/>
</dbReference>
<dbReference type="NCBIfam" id="TIGR01852">
    <property type="entry name" value="lipid_A_lpxA"/>
    <property type="match status" value="1"/>
</dbReference>
<gene>
    <name evidence="8 10" type="primary">lpxA</name>
    <name evidence="10" type="ORF">E6K79_01590</name>
</gene>
<dbReference type="InterPro" id="IPR037157">
    <property type="entry name" value="Acetyltransf_C_sf"/>
</dbReference>
<keyword evidence="7 8" id="KW-0012">Acyltransferase</keyword>
<keyword evidence="1 8" id="KW-0963">Cytoplasm</keyword>
<comment type="subunit">
    <text evidence="8">Homotrimer.</text>
</comment>
<dbReference type="GO" id="GO:0005737">
    <property type="term" value="C:cytoplasm"/>
    <property type="evidence" value="ECO:0007669"/>
    <property type="project" value="UniProtKB-SubCell"/>
</dbReference>
<dbReference type="PIRSF" id="PIRSF000456">
    <property type="entry name" value="UDP-GlcNAc_acltr"/>
    <property type="match status" value="1"/>
</dbReference>
<dbReference type="HAMAP" id="MF_00387">
    <property type="entry name" value="LpxA"/>
    <property type="match status" value="1"/>
</dbReference>
<dbReference type="GO" id="GO:0008780">
    <property type="term" value="F:acyl-[acyl-carrier-protein]-UDP-N-acetylglucosamine O-acyltransferase activity"/>
    <property type="evidence" value="ECO:0007669"/>
    <property type="project" value="UniProtKB-UniRule"/>
</dbReference>